<organism evidence="2 3">
    <name type="scientific">Colletotrichum fioriniae PJ7</name>
    <dbReference type="NCBI Taxonomy" id="1445577"/>
    <lineage>
        <taxon>Eukaryota</taxon>
        <taxon>Fungi</taxon>
        <taxon>Dikarya</taxon>
        <taxon>Ascomycota</taxon>
        <taxon>Pezizomycotina</taxon>
        <taxon>Sordariomycetes</taxon>
        <taxon>Hypocreomycetidae</taxon>
        <taxon>Glomerellales</taxon>
        <taxon>Glomerellaceae</taxon>
        <taxon>Colletotrichum</taxon>
        <taxon>Colletotrichum acutatum species complex</taxon>
    </lineage>
</organism>
<feature type="signal peptide" evidence="1">
    <location>
        <begin position="1"/>
        <end position="20"/>
    </location>
</feature>
<protein>
    <submittedName>
        <fullName evidence="2">Uncharacterized protein</fullName>
    </submittedName>
</protein>
<dbReference type="HOGENOM" id="CLU_104265_0_0_1"/>
<name>A0A010RRG4_9PEZI</name>
<keyword evidence="3" id="KW-1185">Reference proteome</keyword>
<proteinExistence type="predicted"/>
<dbReference type="PANTHER" id="PTHR39603">
    <property type="entry name" value="CYANOVIRIN-N DOMAIN-CONTAINING PROTEIN"/>
    <property type="match status" value="1"/>
</dbReference>
<evidence type="ECO:0000256" key="1">
    <source>
        <dbReference type="SAM" id="SignalP"/>
    </source>
</evidence>
<reference evidence="2 3" key="1">
    <citation type="submission" date="2014-02" db="EMBL/GenBank/DDBJ databases">
        <title>The genome sequence of Colletotrichum fioriniae PJ7.</title>
        <authorList>
            <person name="Baroncelli R."/>
            <person name="Thon M.R."/>
        </authorList>
    </citation>
    <scope>NUCLEOTIDE SEQUENCE [LARGE SCALE GENOMIC DNA]</scope>
    <source>
        <strain evidence="2 3">PJ7</strain>
    </source>
</reference>
<dbReference type="STRING" id="1445577.A0A010RRG4"/>
<dbReference type="PANTHER" id="PTHR39603:SF1">
    <property type="entry name" value="CYANOVIRIN-N DOMAIN-CONTAINING PROTEIN"/>
    <property type="match status" value="1"/>
</dbReference>
<dbReference type="OrthoDB" id="2112446at2759"/>
<comment type="caution">
    <text evidence="2">The sequence shown here is derived from an EMBL/GenBank/DDBJ whole genome shotgun (WGS) entry which is preliminary data.</text>
</comment>
<dbReference type="KEGG" id="cfj:CFIO01_06213"/>
<dbReference type="Proteomes" id="UP000020467">
    <property type="component" value="Unassembled WGS sequence"/>
</dbReference>
<evidence type="ECO:0000313" key="3">
    <source>
        <dbReference type="Proteomes" id="UP000020467"/>
    </source>
</evidence>
<gene>
    <name evidence="2" type="ORF">CFIO01_06213</name>
</gene>
<keyword evidence="1" id="KW-0732">Signal</keyword>
<dbReference type="AlphaFoldDB" id="A0A010RRG4"/>
<feature type="chain" id="PRO_5001456563" evidence="1">
    <location>
        <begin position="21"/>
        <end position="209"/>
    </location>
</feature>
<sequence>MVQVALSSVTLLFLVALAATSPAPLTNSRGVVAVGDWSWEYWVETIIADPESALSVDEALEAAAKSAAAHESWSLISSNHLGLDVRAGCTHANMIPADGSLEERQEQFLVCNDGKPSAWAPDAVTCINYLAGLNANCGTRTATAMCTAGNAQIVGSGSGAGEVSTNCNNVARTAGRIMDRCWRSDNTVQGGMPAYEQGAMWVYVSAPLI</sequence>
<accession>A0A010RRG4</accession>
<evidence type="ECO:0000313" key="2">
    <source>
        <dbReference type="EMBL" id="EXF83041.1"/>
    </source>
</evidence>
<dbReference type="EMBL" id="JARH01000264">
    <property type="protein sequence ID" value="EXF83041.1"/>
    <property type="molecule type" value="Genomic_DNA"/>
</dbReference>